<dbReference type="Gene3D" id="3.30.70.1170">
    <property type="entry name" value="Sun protein, domain 3"/>
    <property type="match status" value="1"/>
</dbReference>
<evidence type="ECO:0000259" key="6">
    <source>
        <dbReference type="PROSITE" id="PS51686"/>
    </source>
</evidence>
<proteinExistence type="inferred from homology"/>
<dbReference type="InterPro" id="IPR054728">
    <property type="entry name" value="RsmB-like_ferredoxin"/>
</dbReference>
<dbReference type="Gene3D" id="3.40.50.150">
    <property type="entry name" value="Vaccinia Virus protein VP39"/>
    <property type="match status" value="1"/>
</dbReference>
<dbReference type="OrthoDB" id="9810297at2"/>
<evidence type="ECO:0000256" key="4">
    <source>
        <dbReference type="ARBA" id="ARBA00022884"/>
    </source>
</evidence>
<evidence type="ECO:0000256" key="3">
    <source>
        <dbReference type="ARBA" id="ARBA00022691"/>
    </source>
</evidence>
<comment type="caution">
    <text evidence="5">Lacks conserved residue(s) required for the propagation of feature annotation.</text>
</comment>
<reference evidence="7 8" key="1">
    <citation type="submission" date="2019-03" db="EMBL/GenBank/DDBJ databases">
        <title>Genomic Encyclopedia of Type Strains, Phase IV (KMG-IV): sequencing the most valuable type-strain genomes for metagenomic binning, comparative biology and taxonomic classification.</title>
        <authorList>
            <person name="Goeker M."/>
        </authorList>
    </citation>
    <scope>NUCLEOTIDE SEQUENCE [LARGE SCALE GENOMIC DNA]</scope>
    <source>
        <strain evidence="7 8">DSM 14836</strain>
    </source>
</reference>
<keyword evidence="1 5" id="KW-0489">Methyltransferase</keyword>
<sequence length="403" mass="46230">MRLHRNLVFAVIDSLRDIFNEGVYADKAVETALRRDKRWGARDRKFVAETIYEIVRWKRLYAEIANVKEPFSRQDLWRLFSVWCVLRGIQLPDWNQIEPTPTRRIKGKFDELSKIRKFRESIPDWIDAVGAEELGEKVWTKEIASLNKQAEVILRTNTLNTTKELLQKQLREEGIDTEFIKGYDDALKLVERANVFKTESFKKGLFEVQDASSQLVATYLDVEPGMKVIDTCAGAGGKTLHLASLMKNKGQIIAMDIYESKLKKLKVRARRNGVHNMDTKVIDSTKPIKKLYNKADRVLIDAPCSGLGVIRRNPDSKWKLQPEFLDNIKKVQQDVLQSYSKMVKSGGKLVYATCSVLPSENQKQVVQFLASESGKDFTFISDKKVLSHESGFDGFYMALLQKK</sequence>
<comment type="similarity">
    <text evidence="5">Belongs to the class I-like SAM-binding methyltransferase superfamily. RsmB/NOP family.</text>
</comment>
<feature type="active site" description="Nucleophile" evidence="5">
    <location>
        <position position="354"/>
    </location>
</feature>
<protein>
    <submittedName>
        <fullName evidence="7">16S rRNA (Cytosine967-C5)-methyltransferase</fullName>
    </submittedName>
</protein>
<accession>A0A4R2NS05</accession>
<keyword evidence="4 5" id="KW-0694">RNA-binding</keyword>
<dbReference type="EMBL" id="SLXM01000005">
    <property type="protein sequence ID" value="TCP24713.1"/>
    <property type="molecule type" value="Genomic_DNA"/>
</dbReference>
<keyword evidence="3 5" id="KW-0949">S-adenosyl-L-methionine</keyword>
<gene>
    <name evidence="7" type="ORF">EV195_105144</name>
</gene>
<dbReference type="Pfam" id="PF01189">
    <property type="entry name" value="Methyltr_RsmB-F"/>
    <property type="match status" value="1"/>
</dbReference>
<comment type="caution">
    <text evidence="7">The sequence shown here is derived from an EMBL/GenBank/DDBJ whole genome shotgun (WGS) entry which is preliminary data.</text>
</comment>
<evidence type="ECO:0000256" key="2">
    <source>
        <dbReference type="ARBA" id="ARBA00022679"/>
    </source>
</evidence>
<dbReference type="PANTHER" id="PTHR22807">
    <property type="entry name" value="NOP2 YEAST -RELATED NOL1/NOP2/FMU SUN DOMAIN-CONTAINING"/>
    <property type="match status" value="1"/>
</dbReference>
<dbReference type="InterPro" id="IPR001678">
    <property type="entry name" value="MeTrfase_RsmB-F_NOP2_dom"/>
</dbReference>
<dbReference type="SUPFAM" id="SSF53335">
    <property type="entry name" value="S-adenosyl-L-methionine-dependent methyltransferases"/>
    <property type="match status" value="1"/>
</dbReference>
<feature type="binding site" evidence="5">
    <location>
        <position position="256"/>
    </location>
    <ligand>
        <name>S-adenosyl-L-methionine</name>
        <dbReference type="ChEBI" id="CHEBI:59789"/>
    </ligand>
</feature>
<feature type="binding site" evidence="5">
    <location>
        <position position="301"/>
    </location>
    <ligand>
        <name>S-adenosyl-L-methionine</name>
        <dbReference type="ChEBI" id="CHEBI:59789"/>
    </ligand>
</feature>
<dbReference type="GO" id="GO:0001510">
    <property type="term" value="P:RNA methylation"/>
    <property type="evidence" value="ECO:0007669"/>
    <property type="project" value="InterPro"/>
</dbReference>
<dbReference type="PROSITE" id="PS51686">
    <property type="entry name" value="SAM_MT_RSMB_NOP"/>
    <property type="match status" value="1"/>
</dbReference>
<dbReference type="PRINTS" id="PR02008">
    <property type="entry name" value="RCMTFAMILY"/>
</dbReference>
<feature type="domain" description="SAM-dependent MTase RsmB/NOP-type" evidence="6">
    <location>
        <begin position="142"/>
        <end position="403"/>
    </location>
</feature>
<dbReference type="InterPro" id="IPR029063">
    <property type="entry name" value="SAM-dependent_MTases_sf"/>
</dbReference>
<evidence type="ECO:0000313" key="8">
    <source>
        <dbReference type="Proteomes" id="UP000294564"/>
    </source>
</evidence>
<keyword evidence="8" id="KW-1185">Reference proteome</keyword>
<dbReference type="AlphaFoldDB" id="A0A4R2NS05"/>
<dbReference type="PANTHER" id="PTHR22807:SF53">
    <property type="entry name" value="RIBOSOMAL RNA SMALL SUBUNIT METHYLTRANSFERASE B-RELATED"/>
    <property type="match status" value="1"/>
</dbReference>
<evidence type="ECO:0000256" key="5">
    <source>
        <dbReference type="PROSITE-ProRule" id="PRU01023"/>
    </source>
</evidence>
<dbReference type="Proteomes" id="UP000294564">
    <property type="component" value="Unassembled WGS sequence"/>
</dbReference>
<feature type="binding site" evidence="5">
    <location>
        <position position="283"/>
    </location>
    <ligand>
        <name>S-adenosyl-L-methionine</name>
        <dbReference type="ChEBI" id="CHEBI:59789"/>
    </ligand>
</feature>
<dbReference type="GO" id="GO:0008173">
    <property type="term" value="F:RNA methyltransferase activity"/>
    <property type="evidence" value="ECO:0007669"/>
    <property type="project" value="InterPro"/>
</dbReference>
<dbReference type="Pfam" id="PF22458">
    <property type="entry name" value="RsmF-B_ferredox"/>
    <property type="match status" value="1"/>
</dbReference>
<evidence type="ECO:0000256" key="1">
    <source>
        <dbReference type="ARBA" id="ARBA00022603"/>
    </source>
</evidence>
<dbReference type="GO" id="GO:0003723">
    <property type="term" value="F:RNA binding"/>
    <property type="evidence" value="ECO:0007669"/>
    <property type="project" value="UniProtKB-UniRule"/>
</dbReference>
<evidence type="ECO:0000313" key="7">
    <source>
        <dbReference type="EMBL" id="TCP24713.1"/>
    </source>
</evidence>
<organism evidence="7 8">
    <name type="scientific">Tenacibaculum skagerrakense</name>
    <dbReference type="NCBI Taxonomy" id="186571"/>
    <lineage>
        <taxon>Bacteria</taxon>
        <taxon>Pseudomonadati</taxon>
        <taxon>Bacteroidota</taxon>
        <taxon>Flavobacteriia</taxon>
        <taxon>Flavobacteriales</taxon>
        <taxon>Flavobacteriaceae</taxon>
        <taxon>Tenacibaculum</taxon>
    </lineage>
</organism>
<dbReference type="CDD" id="cd02440">
    <property type="entry name" value="AdoMet_MTases"/>
    <property type="match status" value="1"/>
</dbReference>
<dbReference type="InterPro" id="IPR023267">
    <property type="entry name" value="RCMT"/>
</dbReference>
<dbReference type="RefSeq" id="WP_132794770.1">
    <property type="nucleotide sequence ID" value="NZ_SLXM01000005.1"/>
</dbReference>
<keyword evidence="2 5" id="KW-0808">Transferase</keyword>
<dbReference type="InterPro" id="IPR049560">
    <property type="entry name" value="MeTrfase_RsmB-F_NOP2_cat"/>
</dbReference>
<name>A0A4R2NS05_9FLAO</name>